<dbReference type="InterPro" id="IPR002625">
    <property type="entry name" value="Smr_dom"/>
</dbReference>
<evidence type="ECO:0000313" key="2">
    <source>
        <dbReference type="EMBL" id="VAW55835.1"/>
    </source>
</evidence>
<reference evidence="2" key="1">
    <citation type="submission" date="2018-06" db="EMBL/GenBank/DDBJ databases">
        <authorList>
            <person name="Zhirakovskaya E."/>
        </authorList>
    </citation>
    <scope>NUCLEOTIDE SEQUENCE</scope>
</reference>
<dbReference type="PANTHER" id="PTHR35562">
    <property type="entry name" value="DNA ENDONUCLEASE SMRA-RELATED"/>
    <property type="match status" value="1"/>
</dbReference>
<dbReference type="SUPFAM" id="SSF160443">
    <property type="entry name" value="SMR domain-like"/>
    <property type="match status" value="1"/>
</dbReference>
<dbReference type="PROSITE" id="PS50828">
    <property type="entry name" value="SMR"/>
    <property type="match status" value="1"/>
</dbReference>
<proteinExistence type="predicted"/>
<organism evidence="2">
    <name type="scientific">hydrothermal vent metagenome</name>
    <dbReference type="NCBI Taxonomy" id="652676"/>
    <lineage>
        <taxon>unclassified sequences</taxon>
        <taxon>metagenomes</taxon>
        <taxon>ecological metagenomes</taxon>
    </lineage>
</organism>
<dbReference type="EMBL" id="UOFF01000125">
    <property type="protein sequence ID" value="VAW55835.1"/>
    <property type="molecule type" value="Genomic_DNA"/>
</dbReference>
<feature type="domain" description="Smr" evidence="1">
    <location>
        <begin position="113"/>
        <end position="194"/>
    </location>
</feature>
<evidence type="ECO:0000259" key="1">
    <source>
        <dbReference type="PROSITE" id="PS50828"/>
    </source>
</evidence>
<name>A0A3B0WIZ9_9ZZZZ</name>
<accession>A0A3B0WIZ9</accession>
<dbReference type="AlphaFoldDB" id="A0A3B0WIZ9"/>
<dbReference type="InterPro" id="IPR036063">
    <property type="entry name" value="Smr_dom_sf"/>
</dbReference>
<gene>
    <name evidence="2" type="ORF">MNBD_GAMMA07-2499</name>
</gene>
<dbReference type="Pfam" id="PF01713">
    <property type="entry name" value="Smr"/>
    <property type="match status" value="1"/>
</dbReference>
<protein>
    <recommendedName>
        <fullName evidence="1">Smr domain-containing protein</fullName>
    </recommendedName>
</protein>
<dbReference type="SMART" id="SM00463">
    <property type="entry name" value="SMR"/>
    <property type="match status" value="1"/>
</dbReference>
<dbReference type="PANTHER" id="PTHR35562:SF2">
    <property type="entry name" value="DNA ENDONUCLEASE SMRA-RELATED"/>
    <property type="match status" value="1"/>
</dbReference>
<dbReference type="Gene3D" id="3.30.1370.110">
    <property type="match status" value="1"/>
</dbReference>
<sequence length="200" mass="23108">MNLDVKFIMFWVYNYDIDFRYGFTAQIMNKDNDTLFSQAMEGVNSLTSDKANLKQRPGQIKKRPKTPENNIVDTLSDDFIPDCDNFLEFMRPGIQKSYFKQIRNGKIAPRDHLDLHGYRRDDARRTLLEFLDHAQHQSFNLVRIVHGKGYHSSEKQPILKAMINKWLQSIPEVLAFVSATPNDGGTGAVYVLLKILKPET</sequence>